<name>A0A917JWM0_9GAMM</name>
<evidence type="ECO:0000313" key="1">
    <source>
        <dbReference type="EMBL" id="GGI88709.1"/>
    </source>
</evidence>
<reference evidence="1" key="2">
    <citation type="submission" date="2020-09" db="EMBL/GenBank/DDBJ databases">
        <authorList>
            <person name="Sun Q."/>
            <person name="Ohkuma M."/>
        </authorList>
    </citation>
    <scope>NUCLEOTIDE SEQUENCE</scope>
    <source>
        <strain evidence="1">JCM 30804</strain>
    </source>
</reference>
<keyword evidence="2" id="KW-1185">Reference proteome</keyword>
<protein>
    <submittedName>
        <fullName evidence="1">Uncharacterized protein</fullName>
    </submittedName>
</protein>
<dbReference type="EMBL" id="BMPZ01000009">
    <property type="protein sequence ID" value="GGI88709.1"/>
    <property type="molecule type" value="Genomic_DNA"/>
</dbReference>
<organism evidence="1 2">
    <name type="scientific">Shewanella gelidii</name>
    <dbReference type="NCBI Taxonomy" id="1642821"/>
    <lineage>
        <taxon>Bacteria</taxon>
        <taxon>Pseudomonadati</taxon>
        <taxon>Pseudomonadota</taxon>
        <taxon>Gammaproteobacteria</taxon>
        <taxon>Alteromonadales</taxon>
        <taxon>Shewanellaceae</taxon>
        <taxon>Shewanella</taxon>
    </lineage>
</organism>
<comment type="caution">
    <text evidence="1">The sequence shown here is derived from an EMBL/GenBank/DDBJ whole genome shotgun (WGS) entry which is preliminary data.</text>
</comment>
<proteinExistence type="predicted"/>
<reference evidence="1" key="1">
    <citation type="journal article" date="2014" name="Int. J. Syst. Evol. Microbiol.">
        <title>Complete genome sequence of Corynebacterium casei LMG S-19264T (=DSM 44701T), isolated from a smear-ripened cheese.</title>
        <authorList>
            <consortium name="US DOE Joint Genome Institute (JGI-PGF)"/>
            <person name="Walter F."/>
            <person name="Albersmeier A."/>
            <person name="Kalinowski J."/>
            <person name="Ruckert C."/>
        </authorList>
    </citation>
    <scope>NUCLEOTIDE SEQUENCE</scope>
    <source>
        <strain evidence="1">JCM 30804</strain>
    </source>
</reference>
<gene>
    <name evidence="1" type="ORF">GCM10009332_27660</name>
</gene>
<dbReference type="Proteomes" id="UP000613743">
    <property type="component" value="Unassembled WGS sequence"/>
</dbReference>
<sequence length="69" mass="8423">MPVLRFRLVIDKAPHMFEVVFSLQKERYDEQHSETKRTDTEVDIRKIREIERGNEKTQHIDFEHRKLGD</sequence>
<dbReference type="AlphaFoldDB" id="A0A917JWM0"/>
<accession>A0A917JWM0</accession>
<evidence type="ECO:0000313" key="2">
    <source>
        <dbReference type="Proteomes" id="UP000613743"/>
    </source>
</evidence>